<dbReference type="SMART" id="SM00312">
    <property type="entry name" value="PX"/>
    <property type="match status" value="1"/>
</dbReference>
<organism evidence="10 11">
    <name type="scientific">Adineta ricciae</name>
    <name type="common">Rotifer</name>
    <dbReference type="NCBI Taxonomy" id="249248"/>
    <lineage>
        <taxon>Eukaryota</taxon>
        <taxon>Metazoa</taxon>
        <taxon>Spiralia</taxon>
        <taxon>Gnathifera</taxon>
        <taxon>Rotifera</taxon>
        <taxon>Eurotatoria</taxon>
        <taxon>Bdelloidea</taxon>
        <taxon>Adinetida</taxon>
        <taxon>Adinetidae</taxon>
        <taxon>Adineta</taxon>
    </lineage>
</organism>
<keyword evidence="11" id="KW-1185">Reference proteome</keyword>
<accession>A0A814VH87</accession>
<evidence type="ECO:0000256" key="4">
    <source>
        <dbReference type="ARBA" id="ARBA00023136"/>
    </source>
</evidence>
<dbReference type="PRINTS" id="PR00452">
    <property type="entry name" value="SH3DOMAIN"/>
</dbReference>
<dbReference type="SMART" id="SM00326">
    <property type="entry name" value="SH3"/>
    <property type="match status" value="1"/>
</dbReference>
<dbReference type="Gene3D" id="2.30.30.40">
    <property type="entry name" value="SH3 Domains"/>
    <property type="match status" value="1"/>
</dbReference>
<dbReference type="GO" id="GO:0005886">
    <property type="term" value="C:plasma membrane"/>
    <property type="evidence" value="ECO:0007669"/>
    <property type="project" value="TreeGrafter"/>
</dbReference>
<dbReference type="InterPro" id="IPR001683">
    <property type="entry name" value="PX_dom"/>
</dbReference>
<proteinExistence type="inferred from homology"/>
<comment type="caution">
    <text evidence="10">The sequence shown here is derived from an EMBL/GenBank/DDBJ whole genome shotgun (WGS) entry which is preliminary data.</text>
</comment>
<evidence type="ECO:0000256" key="1">
    <source>
        <dbReference type="ARBA" id="ARBA00004156"/>
    </source>
</evidence>
<dbReference type="PROSITE" id="PS50002">
    <property type="entry name" value="SH3"/>
    <property type="match status" value="1"/>
</dbReference>
<feature type="domain" description="SH3" evidence="8">
    <location>
        <begin position="3"/>
        <end position="64"/>
    </location>
</feature>
<feature type="region of interest" description="Disordered" evidence="7">
    <location>
        <begin position="277"/>
        <end position="296"/>
    </location>
</feature>
<dbReference type="InterPro" id="IPR036028">
    <property type="entry name" value="SH3-like_dom_sf"/>
</dbReference>
<dbReference type="InterPro" id="IPR027267">
    <property type="entry name" value="AH/BAR_dom_sf"/>
</dbReference>
<dbReference type="GO" id="GO:0097320">
    <property type="term" value="P:plasma membrane tubulation"/>
    <property type="evidence" value="ECO:0007669"/>
    <property type="project" value="TreeGrafter"/>
</dbReference>
<evidence type="ECO:0000256" key="3">
    <source>
        <dbReference type="ARBA" id="ARBA00022443"/>
    </source>
</evidence>
<keyword evidence="4" id="KW-0472">Membrane</keyword>
<reference evidence="10" key="1">
    <citation type="submission" date="2021-02" db="EMBL/GenBank/DDBJ databases">
        <authorList>
            <person name="Nowell W R."/>
        </authorList>
    </citation>
    <scope>NUCLEOTIDE SEQUENCE</scope>
</reference>
<dbReference type="GO" id="GO:0030659">
    <property type="term" value="C:cytoplasmic vesicle membrane"/>
    <property type="evidence" value="ECO:0007669"/>
    <property type="project" value="UniProtKB-SubCell"/>
</dbReference>
<dbReference type="PROSITE" id="PS50195">
    <property type="entry name" value="PX"/>
    <property type="match status" value="1"/>
</dbReference>
<dbReference type="PANTHER" id="PTHR45827:SF1">
    <property type="entry name" value="SORTING NEXIN"/>
    <property type="match status" value="1"/>
</dbReference>
<dbReference type="GO" id="GO:0016197">
    <property type="term" value="P:endosomal transport"/>
    <property type="evidence" value="ECO:0007669"/>
    <property type="project" value="TreeGrafter"/>
</dbReference>
<evidence type="ECO:0000259" key="9">
    <source>
        <dbReference type="PROSITE" id="PS50195"/>
    </source>
</evidence>
<dbReference type="Proteomes" id="UP000663828">
    <property type="component" value="Unassembled WGS sequence"/>
</dbReference>
<evidence type="ECO:0000313" key="11">
    <source>
        <dbReference type="Proteomes" id="UP000663828"/>
    </source>
</evidence>
<feature type="region of interest" description="Disordered" evidence="7">
    <location>
        <begin position="312"/>
        <end position="357"/>
    </location>
</feature>
<dbReference type="Gene3D" id="1.20.1270.60">
    <property type="entry name" value="Arfaptin homology (AH) domain/BAR domain"/>
    <property type="match status" value="1"/>
</dbReference>
<dbReference type="FunFam" id="3.30.1520.10:FF:000004">
    <property type="entry name" value="Sorting nexin"/>
    <property type="match status" value="1"/>
</dbReference>
<keyword evidence="3 6" id="KW-0728">SH3 domain</keyword>
<dbReference type="Pfam" id="PF00787">
    <property type="entry name" value="PX"/>
    <property type="match status" value="1"/>
</dbReference>
<dbReference type="InterPro" id="IPR036871">
    <property type="entry name" value="PX_dom_sf"/>
</dbReference>
<evidence type="ECO:0000259" key="8">
    <source>
        <dbReference type="PROSITE" id="PS50002"/>
    </source>
</evidence>
<feature type="compositionally biased region" description="Basic and acidic residues" evidence="7">
    <location>
        <begin position="312"/>
        <end position="333"/>
    </location>
</feature>
<dbReference type="GO" id="GO:0035091">
    <property type="term" value="F:phosphatidylinositol binding"/>
    <property type="evidence" value="ECO:0007669"/>
    <property type="project" value="InterPro"/>
</dbReference>
<dbReference type="GO" id="GO:0006897">
    <property type="term" value="P:endocytosis"/>
    <property type="evidence" value="ECO:0007669"/>
    <property type="project" value="TreeGrafter"/>
</dbReference>
<evidence type="ECO:0000256" key="7">
    <source>
        <dbReference type="SAM" id="MobiDB-lite"/>
    </source>
</evidence>
<feature type="compositionally biased region" description="Polar residues" evidence="7">
    <location>
        <begin position="347"/>
        <end position="357"/>
    </location>
</feature>
<dbReference type="EMBL" id="CAJNOR010001732">
    <property type="protein sequence ID" value="CAF1190736.1"/>
    <property type="molecule type" value="Genomic_DNA"/>
</dbReference>
<comment type="similarity">
    <text evidence="2">Belongs to the sorting nexin family.</text>
</comment>
<dbReference type="Gene3D" id="3.30.1520.10">
    <property type="entry name" value="Phox-like domain"/>
    <property type="match status" value="1"/>
</dbReference>
<dbReference type="Pfam" id="PF14604">
    <property type="entry name" value="SH3_9"/>
    <property type="match status" value="1"/>
</dbReference>
<name>A0A814VH87_ADIRI</name>
<dbReference type="Pfam" id="PF10456">
    <property type="entry name" value="BAR_3_WASP_bdg"/>
    <property type="match status" value="1"/>
</dbReference>
<sequence length="771" mass="86807">MSNTEFKARALYDFVAEGSNELSFSANEILTITSSTAGHGWWYAKNSSGRMGVIPENYVQALADPPEPNEPPPAMSTFSHTNNNYPNLDVFGSNNNTAKSSYSPPAYDQHQYMNPGTYTNNWQAQDTSAWASSPPLPPPQLTNLLDEENVTSSIQPLKSPSRRKTTSLNIRPISDNSCDGYTTVIDVQTSLDLFPIENSSFAMKRSSVGDQSDEWYCTLPKTPAPANPLPTFALPESPPILSKTDTFATACEGTHVLTHSISNQVSSDNHILESEPTKLTQTNSMPEELLPPAQKKTSRSFIKFFTLSRKAKTPEAKQMKTKESNRQISKKDTDSDDSFSDSEYPTAPSNTTNFNTLPVHSTLSSQVRSSIVGGETSKSAPRARFFDKHGLDSYLLNGGKGKSPDEHVEITYDDREGGVCWSPNPGMPPFTCKIEEPSKGTKLGGLKAFTEYKISPQIHGKQPVNRRYKQFDWLHEQLVNKYRFLSIPPLPGKQIAGRFEQDFIKERQRLLELWLNRVCRHPVLCASFPVQHFITCDGSDKNKKEWKGGKRKIEKDEFRDASWLQCVTVRDTRIAEDELHSQIDAFVHQQPGLESQFRNLSQGLTKYTERYTDTYERDIQKIGELFSKVHLAVQIDKTTPGNQELSNSINKISRSYNDIAESYKTKGSEGLRNFNERIQEYIGLLGCFPSILGIQKSASDFMKTVQQRGIDASDAARRYHDLNHVVLAEINFFQKQKVIDLNEYLQEVVDEQTNFYGEIAAKLREVTFNAK</sequence>
<evidence type="ECO:0000313" key="10">
    <source>
        <dbReference type="EMBL" id="CAF1190736.1"/>
    </source>
</evidence>
<evidence type="ECO:0000256" key="2">
    <source>
        <dbReference type="ARBA" id="ARBA00010883"/>
    </source>
</evidence>
<evidence type="ECO:0008006" key="12">
    <source>
        <dbReference type="Google" id="ProtNLM"/>
    </source>
</evidence>
<protein>
    <recommendedName>
        <fullName evidence="12">Sorting nexin</fullName>
    </recommendedName>
</protein>
<dbReference type="PANTHER" id="PTHR45827">
    <property type="entry name" value="SORTING NEXIN"/>
    <property type="match status" value="1"/>
</dbReference>
<feature type="domain" description="PX" evidence="9">
    <location>
        <begin position="430"/>
        <end position="541"/>
    </location>
</feature>
<gene>
    <name evidence="10" type="ORF">XAT740_LOCUS23100</name>
</gene>
<dbReference type="AlphaFoldDB" id="A0A814VH87"/>
<evidence type="ECO:0000256" key="5">
    <source>
        <dbReference type="ARBA" id="ARBA00023329"/>
    </source>
</evidence>
<comment type="subcellular location">
    <subcellularLocation>
        <location evidence="1">Cytoplasmic vesicle membrane</location>
    </subcellularLocation>
</comment>
<dbReference type="InterPro" id="IPR001452">
    <property type="entry name" value="SH3_domain"/>
</dbReference>
<dbReference type="InterPro" id="IPR019497">
    <property type="entry name" value="Sorting_nexin_WASP-bd-dom"/>
</dbReference>
<evidence type="ECO:0000256" key="6">
    <source>
        <dbReference type="PROSITE-ProRule" id="PRU00192"/>
    </source>
</evidence>
<dbReference type="SUPFAM" id="SSF50044">
    <property type="entry name" value="SH3-domain"/>
    <property type="match status" value="1"/>
</dbReference>
<keyword evidence="5" id="KW-0968">Cytoplasmic vesicle</keyword>
<dbReference type="SUPFAM" id="SSF64268">
    <property type="entry name" value="PX domain"/>
    <property type="match status" value="1"/>
</dbReference>